<dbReference type="Gene3D" id="3.90.550.10">
    <property type="entry name" value="Spore Coat Polysaccharide Biosynthesis Protein SpsA, Chain A"/>
    <property type="match status" value="1"/>
</dbReference>
<proteinExistence type="predicted"/>
<comment type="caution">
    <text evidence="3">The sequence shown here is derived from an EMBL/GenBank/DDBJ whole genome shotgun (WGS) entry which is preliminary data.</text>
</comment>
<keyword evidence="1" id="KW-0472">Membrane</keyword>
<evidence type="ECO:0000259" key="2">
    <source>
        <dbReference type="Pfam" id="PF00535"/>
    </source>
</evidence>
<dbReference type="EMBL" id="SNRY01001988">
    <property type="protein sequence ID" value="KAA6327466.1"/>
    <property type="molecule type" value="Genomic_DNA"/>
</dbReference>
<dbReference type="InterPro" id="IPR001173">
    <property type="entry name" value="Glyco_trans_2-like"/>
</dbReference>
<dbReference type="AlphaFoldDB" id="A0A5J4R0H4"/>
<protein>
    <recommendedName>
        <fullName evidence="2">Glycosyltransferase 2-like domain-containing protein</fullName>
    </recommendedName>
</protein>
<feature type="transmembrane region" description="Helical" evidence="1">
    <location>
        <begin position="346"/>
        <end position="366"/>
    </location>
</feature>
<name>A0A5J4R0H4_9ZZZZ</name>
<reference evidence="3" key="1">
    <citation type="submission" date="2019-03" db="EMBL/GenBank/DDBJ databases">
        <title>Single cell metagenomics reveals metabolic interactions within the superorganism composed of flagellate Streblomastix strix and complex community of Bacteroidetes bacteria on its surface.</title>
        <authorList>
            <person name="Treitli S.C."/>
            <person name="Kolisko M."/>
            <person name="Husnik F."/>
            <person name="Keeling P."/>
            <person name="Hampl V."/>
        </authorList>
    </citation>
    <scope>NUCLEOTIDE SEQUENCE</scope>
    <source>
        <strain evidence="3">STM</strain>
    </source>
</reference>
<dbReference type="SUPFAM" id="SSF53448">
    <property type="entry name" value="Nucleotide-diphospho-sugar transferases"/>
    <property type="match status" value="1"/>
</dbReference>
<dbReference type="PANTHER" id="PTHR43685:SF2">
    <property type="entry name" value="GLYCOSYLTRANSFERASE 2-LIKE DOMAIN-CONTAINING PROTEIN"/>
    <property type="match status" value="1"/>
</dbReference>
<feature type="domain" description="Glycosyltransferase 2-like" evidence="2">
    <location>
        <begin position="78"/>
        <end position="244"/>
    </location>
</feature>
<organism evidence="3">
    <name type="scientific">termite gut metagenome</name>
    <dbReference type="NCBI Taxonomy" id="433724"/>
    <lineage>
        <taxon>unclassified sequences</taxon>
        <taxon>metagenomes</taxon>
        <taxon>organismal metagenomes</taxon>
    </lineage>
</organism>
<dbReference type="Pfam" id="PF00535">
    <property type="entry name" value="Glycos_transf_2"/>
    <property type="match status" value="1"/>
</dbReference>
<dbReference type="InterPro" id="IPR050834">
    <property type="entry name" value="Glycosyltransf_2"/>
</dbReference>
<feature type="transmembrane region" description="Helical" evidence="1">
    <location>
        <begin position="23"/>
        <end position="50"/>
    </location>
</feature>
<gene>
    <name evidence="3" type="ORF">EZS27_023550</name>
</gene>
<keyword evidence="1" id="KW-1133">Transmembrane helix</keyword>
<evidence type="ECO:0000256" key="1">
    <source>
        <dbReference type="SAM" id="Phobius"/>
    </source>
</evidence>
<sequence>MILTFKKISTFALTKQNTYSMEAIVFSTLELILLSFAGVLWLIQLVYYFALYNKIHKRKIAVKKGKIKFTDNLPPLSVVIYIKEDKKTALHDYLLPVLEQDYPEFEVIAVNDNPEGKSEELLMLMQKQYPHLHYTFIPDTARYISRKKLALTLGVKAARFDWVVFTETNCYPADKHWLRLMARNFTPETQVVLGYSNFQYRNGWSHKYRSFDLLFTSLRYLGFALAGKPYMGIGRNMAYRKELFFKQKGFSSHLDLNRGDDDIFINQIATKANTRVETDAGAVIRVRPLTFNKDWDEEKTIYTVTSRYFRGSQRLLLGFETFSRLLFHVALTGSMVFFLLNRYWNAAGLIALIWLIRYIVQAVVINKTSLELGDKRQYYFTLPIFDILLPFQTLKFKIYRIYRGRSYFMKRQ</sequence>
<keyword evidence="1" id="KW-0812">Transmembrane</keyword>
<dbReference type="InterPro" id="IPR029044">
    <property type="entry name" value="Nucleotide-diphossugar_trans"/>
</dbReference>
<dbReference type="PANTHER" id="PTHR43685">
    <property type="entry name" value="GLYCOSYLTRANSFERASE"/>
    <property type="match status" value="1"/>
</dbReference>
<evidence type="ECO:0000313" key="3">
    <source>
        <dbReference type="EMBL" id="KAA6327466.1"/>
    </source>
</evidence>
<accession>A0A5J4R0H4</accession>